<dbReference type="InterPro" id="IPR000873">
    <property type="entry name" value="AMP-dep_synth/lig_dom"/>
</dbReference>
<keyword evidence="3" id="KW-0436">Ligase</keyword>
<feature type="non-terminal residue" evidence="7">
    <location>
        <position position="106"/>
    </location>
</feature>
<feature type="domain" description="AMP-dependent synthetase/ligase" evidence="6">
    <location>
        <begin position="14"/>
        <end position="106"/>
    </location>
</feature>
<name>A0A3P7JZR0_STRVU</name>
<dbReference type="EMBL" id="UYYB01140619">
    <property type="protein sequence ID" value="VDM85449.1"/>
    <property type="molecule type" value="Genomic_DNA"/>
</dbReference>
<keyword evidence="5" id="KW-0732">Signal</keyword>
<reference evidence="7 8" key="1">
    <citation type="submission" date="2018-11" db="EMBL/GenBank/DDBJ databases">
        <authorList>
            <consortium name="Pathogen Informatics"/>
        </authorList>
    </citation>
    <scope>NUCLEOTIDE SEQUENCE [LARGE SCALE GENOMIC DNA]</scope>
</reference>
<protein>
    <recommendedName>
        <fullName evidence="6">AMP-dependent synthetase/ligase domain-containing protein</fullName>
    </recommendedName>
</protein>
<keyword evidence="8" id="KW-1185">Reference proteome</keyword>
<sequence>MGLFRRSVNHLHLFQIPVLSAVPSVVLAMAESPLLDSYDLSSLTIIGTGGAPMSISVMDRLQKRLPSVQMVQGYGMTEVSFASHTSSLDSPKGSVGVLLPNTEMKV</sequence>
<dbReference type="PANTHER" id="PTHR24096:SF149">
    <property type="entry name" value="AMP-BINDING DOMAIN-CONTAINING PROTEIN-RELATED"/>
    <property type="match status" value="1"/>
</dbReference>
<dbReference type="Gene3D" id="2.30.38.10">
    <property type="entry name" value="Luciferase, Domain 3"/>
    <property type="match status" value="1"/>
</dbReference>
<dbReference type="SUPFAM" id="SSF56801">
    <property type="entry name" value="Acetyl-CoA synthetase-like"/>
    <property type="match status" value="1"/>
</dbReference>
<evidence type="ECO:0000256" key="2">
    <source>
        <dbReference type="ARBA" id="ARBA00006432"/>
    </source>
</evidence>
<evidence type="ECO:0000256" key="5">
    <source>
        <dbReference type="SAM" id="SignalP"/>
    </source>
</evidence>
<comment type="subcellular location">
    <subcellularLocation>
        <location evidence="1">Peroxisome</location>
    </subcellularLocation>
</comment>
<evidence type="ECO:0000313" key="8">
    <source>
        <dbReference type="Proteomes" id="UP000270094"/>
    </source>
</evidence>
<gene>
    <name evidence="7" type="ORF">SVUK_LOCUS20447</name>
</gene>
<dbReference type="Pfam" id="PF00501">
    <property type="entry name" value="AMP-binding"/>
    <property type="match status" value="1"/>
</dbReference>
<feature type="signal peptide" evidence="5">
    <location>
        <begin position="1"/>
        <end position="28"/>
    </location>
</feature>
<evidence type="ECO:0000259" key="6">
    <source>
        <dbReference type="Pfam" id="PF00501"/>
    </source>
</evidence>
<evidence type="ECO:0000313" key="7">
    <source>
        <dbReference type="EMBL" id="VDM85449.1"/>
    </source>
</evidence>
<accession>A0A3P7JZR0</accession>
<dbReference type="OrthoDB" id="10253869at2759"/>
<evidence type="ECO:0000256" key="4">
    <source>
        <dbReference type="ARBA" id="ARBA00023140"/>
    </source>
</evidence>
<feature type="chain" id="PRO_5017931377" description="AMP-dependent synthetase/ligase domain-containing protein" evidence="5">
    <location>
        <begin position="29"/>
        <end position="106"/>
    </location>
</feature>
<dbReference type="PANTHER" id="PTHR24096">
    <property type="entry name" value="LONG-CHAIN-FATTY-ACID--COA LIGASE"/>
    <property type="match status" value="1"/>
</dbReference>
<organism evidence="7 8">
    <name type="scientific">Strongylus vulgaris</name>
    <name type="common">Blood worm</name>
    <dbReference type="NCBI Taxonomy" id="40348"/>
    <lineage>
        <taxon>Eukaryota</taxon>
        <taxon>Metazoa</taxon>
        <taxon>Ecdysozoa</taxon>
        <taxon>Nematoda</taxon>
        <taxon>Chromadorea</taxon>
        <taxon>Rhabditida</taxon>
        <taxon>Rhabditina</taxon>
        <taxon>Rhabditomorpha</taxon>
        <taxon>Strongyloidea</taxon>
        <taxon>Strongylidae</taxon>
        <taxon>Strongylus</taxon>
    </lineage>
</organism>
<comment type="similarity">
    <text evidence="2">Belongs to the ATP-dependent AMP-binding enzyme family.</text>
</comment>
<dbReference type="Proteomes" id="UP000270094">
    <property type="component" value="Unassembled WGS sequence"/>
</dbReference>
<evidence type="ECO:0000256" key="1">
    <source>
        <dbReference type="ARBA" id="ARBA00004275"/>
    </source>
</evidence>
<keyword evidence="4" id="KW-0576">Peroxisome</keyword>
<dbReference type="GO" id="GO:0016405">
    <property type="term" value="F:CoA-ligase activity"/>
    <property type="evidence" value="ECO:0007669"/>
    <property type="project" value="TreeGrafter"/>
</dbReference>
<dbReference type="Gene3D" id="3.40.50.980">
    <property type="match status" value="1"/>
</dbReference>
<evidence type="ECO:0000256" key="3">
    <source>
        <dbReference type="ARBA" id="ARBA00022598"/>
    </source>
</evidence>
<proteinExistence type="inferred from homology"/>
<dbReference type="GO" id="GO:0005777">
    <property type="term" value="C:peroxisome"/>
    <property type="evidence" value="ECO:0007669"/>
    <property type="project" value="UniProtKB-SubCell"/>
</dbReference>
<dbReference type="AlphaFoldDB" id="A0A3P7JZR0"/>